<evidence type="ECO:0000313" key="3">
    <source>
        <dbReference type="Proteomes" id="UP000273982"/>
    </source>
</evidence>
<evidence type="ECO:0000256" key="1">
    <source>
        <dbReference type="SAM" id="SignalP"/>
    </source>
</evidence>
<name>A0A3G8M6V0_9HYPH</name>
<dbReference type="EMBL" id="CP034086">
    <property type="protein sequence ID" value="AZG77621.1"/>
    <property type="molecule type" value="Genomic_DNA"/>
</dbReference>
<proteinExistence type="predicted"/>
<evidence type="ECO:0000313" key="2">
    <source>
        <dbReference type="EMBL" id="AZG77621.1"/>
    </source>
</evidence>
<dbReference type="RefSeq" id="WP_124739280.1">
    <property type="nucleotide sequence ID" value="NZ_CP034086.1"/>
</dbReference>
<dbReference type="KEGG" id="mros:EHO51_13260"/>
<sequence length="105" mass="10822">MAVSRESPFASRTSRIVLGFTVAICAVAAVAAAPSASDPKTQSAATGVQAAVSLSDVGMRPLAHGPAIRVGRAYGAEDEDCTLVITPKADERGRVRYMRSVSCAN</sequence>
<feature type="signal peptide" evidence="1">
    <location>
        <begin position="1"/>
        <end position="31"/>
    </location>
</feature>
<accession>A0A3G8M6V0</accession>
<protein>
    <recommendedName>
        <fullName evidence="4">UrcA family protein</fullName>
    </recommendedName>
</protein>
<dbReference type="AlphaFoldDB" id="A0A3G8M6V0"/>
<keyword evidence="1" id="KW-0732">Signal</keyword>
<gene>
    <name evidence="2" type="ORF">EHO51_13260</name>
</gene>
<dbReference type="Proteomes" id="UP000273982">
    <property type="component" value="Chromosome"/>
</dbReference>
<feature type="chain" id="PRO_5018008475" description="UrcA family protein" evidence="1">
    <location>
        <begin position="32"/>
        <end position="105"/>
    </location>
</feature>
<organism evidence="2 3">
    <name type="scientific">Methylocystis rosea</name>
    <dbReference type="NCBI Taxonomy" id="173366"/>
    <lineage>
        <taxon>Bacteria</taxon>
        <taxon>Pseudomonadati</taxon>
        <taxon>Pseudomonadota</taxon>
        <taxon>Alphaproteobacteria</taxon>
        <taxon>Hyphomicrobiales</taxon>
        <taxon>Methylocystaceae</taxon>
        <taxon>Methylocystis</taxon>
    </lineage>
</organism>
<evidence type="ECO:0008006" key="4">
    <source>
        <dbReference type="Google" id="ProtNLM"/>
    </source>
</evidence>
<reference evidence="2 3" key="1">
    <citation type="submission" date="2018-11" db="EMBL/GenBank/DDBJ databases">
        <title>Genome squencing of methanotrophic bacteria isolated from alkaline groundwater in Korea.</title>
        <authorList>
            <person name="Nguyen L.N."/>
        </authorList>
    </citation>
    <scope>NUCLEOTIDE SEQUENCE [LARGE SCALE GENOMIC DNA]</scope>
    <source>
        <strain evidence="2 3">GW6</strain>
    </source>
</reference>